<keyword evidence="1" id="KW-0812">Transmembrane</keyword>
<sequence>MKAESPSTHVPRADTGDNYNVSSNSIFSGTAPYPSTTISYGDSASAQPTDFKGKLTLWYTNASRVLCKYSWFPCVLFYYISLLMVLSTLSVDKWRMIHIDYDNTAVVGYSQTYLGGFDLKRIDSATIGEASIMFNNSLSYNSIIGGSYCADKNPMPMFKDYPMSIDILRRIDQVGLLSPEEEIKFIAKHGRPVYDVLCSGIKDIKNANSIMKWMAIVSGFLLIPQMVLCALRSLYNKRSTEMSLFRVLEISLAVIWTASWGIGIGSSLWYIHGTNFEYCVNAKGGIIPCAISSSAKLFLISSVLSMIAFFCHLLYGKSLKDGVPHEHIRYYRSRSRTTLSA</sequence>
<proteinExistence type="predicted"/>
<keyword evidence="1" id="KW-0472">Membrane</keyword>
<protein>
    <submittedName>
        <fullName evidence="2">Uncharacterized protein</fullName>
    </submittedName>
</protein>
<name>A0A9W5TCM2_BABOV</name>
<reference evidence="2" key="1">
    <citation type="submission" date="2019-12" db="EMBL/GenBank/DDBJ databases">
        <title>Genome sequence of Babesia ovis.</title>
        <authorList>
            <person name="Yamagishi J."/>
            <person name="Sevinc F."/>
            <person name="Xuan X."/>
        </authorList>
    </citation>
    <scope>NUCLEOTIDE SEQUENCE</scope>
    <source>
        <strain evidence="2">Selcuk</strain>
    </source>
</reference>
<dbReference type="AlphaFoldDB" id="A0A9W5TCM2"/>
<dbReference type="OrthoDB" id="366337at2759"/>
<feature type="transmembrane region" description="Helical" evidence="1">
    <location>
        <begin position="297"/>
        <end position="315"/>
    </location>
</feature>
<dbReference type="EMBL" id="BLIY01000024">
    <property type="protein sequence ID" value="GFE55819.1"/>
    <property type="molecule type" value="Genomic_DNA"/>
</dbReference>
<evidence type="ECO:0000313" key="3">
    <source>
        <dbReference type="Proteomes" id="UP001057455"/>
    </source>
</evidence>
<organism evidence="2 3">
    <name type="scientific">Babesia ovis</name>
    <dbReference type="NCBI Taxonomy" id="5869"/>
    <lineage>
        <taxon>Eukaryota</taxon>
        <taxon>Sar</taxon>
        <taxon>Alveolata</taxon>
        <taxon>Apicomplexa</taxon>
        <taxon>Aconoidasida</taxon>
        <taxon>Piroplasmida</taxon>
        <taxon>Babesiidae</taxon>
        <taxon>Babesia</taxon>
    </lineage>
</organism>
<accession>A0A9W5TCM2</accession>
<dbReference type="Proteomes" id="UP001057455">
    <property type="component" value="Unassembled WGS sequence"/>
</dbReference>
<feature type="transmembrane region" description="Helical" evidence="1">
    <location>
        <begin position="213"/>
        <end position="235"/>
    </location>
</feature>
<gene>
    <name evidence="2" type="ORF">BaOVIS_032230</name>
</gene>
<comment type="caution">
    <text evidence="2">The sequence shown here is derived from an EMBL/GenBank/DDBJ whole genome shotgun (WGS) entry which is preliminary data.</text>
</comment>
<keyword evidence="1" id="KW-1133">Transmembrane helix</keyword>
<evidence type="ECO:0000313" key="2">
    <source>
        <dbReference type="EMBL" id="GFE55819.1"/>
    </source>
</evidence>
<evidence type="ECO:0000256" key="1">
    <source>
        <dbReference type="SAM" id="Phobius"/>
    </source>
</evidence>
<keyword evidence="3" id="KW-1185">Reference proteome</keyword>
<feature type="transmembrane region" description="Helical" evidence="1">
    <location>
        <begin position="69"/>
        <end position="91"/>
    </location>
</feature>
<feature type="transmembrane region" description="Helical" evidence="1">
    <location>
        <begin position="247"/>
        <end position="271"/>
    </location>
</feature>